<sequence length="611" mass="67374">MPINRHPLFPSDVPFTTYALCSGPPHRRPIVFGLVQFVAEQPWRNAIYTSDPRTPQTSCILVEEGTISVVGARDDVEKFWGDHYPDSPLPTHFLNDQSIVVPGLTDAHAHTLQWGYMSQLPLAGSRSITEIVHRLETFVLTHPEVEADRNLWIRGMGWDQTRFEEGRWPTAEDFSASPVLAGRLIALQRVDLHATWVSQAVIDLLPNPLPISDSEIERRGGKVLRDNDGALPADGHESLGVFIDTAETLLPIPLPSLAQKTEWFNIAAKDALSVGLTGIHDAFIDHEDVDFYIKLADDGKLPVSLSFLDHNTTDEWPYLPRLRAYGPQGHLTLRSVKLFADGALGSFGAALLEPYSDDPSTSGLMRTPPEILAAQIHALYDRGWQVCTHAIGDRANKVVLDAHERIVNKLGLNTTSVHPLDVSLGTAGASAPQWRPRIEHAQIMRLEDVERIGRLGVIPSVQPTHATSDMGYAESRLGPERIKGAYAYADLLRNARDGVMPLGSDFPVENINPLLGFYAAVTRLDTLGNSPHGSEGWYREQRLTREEALRGMTSSPAYASFAENSYGTLRPGMKADFVVLDRNIMEVPVAEILETRVLATVIDGQIAFGSL</sequence>
<evidence type="ECO:0000313" key="2">
    <source>
        <dbReference type="Proteomes" id="UP000814128"/>
    </source>
</evidence>
<accession>A0ACB8QPS3</accession>
<reference evidence="1" key="1">
    <citation type="submission" date="2021-02" db="EMBL/GenBank/DDBJ databases">
        <authorList>
            <consortium name="DOE Joint Genome Institute"/>
            <person name="Ahrendt S."/>
            <person name="Looney B.P."/>
            <person name="Miyauchi S."/>
            <person name="Morin E."/>
            <person name="Drula E."/>
            <person name="Courty P.E."/>
            <person name="Chicoki N."/>
            <person name="Fauchery L."/>
            <person name="Kohler A."/>
            <person name="Kuo A."/>
            <person name="Labutti K."/>
            <person name="Pangilinan J."/>
            <person name="Lipzen A."/>
            <person name="Riley R."/>
            <person name="Andreopoulos W."/>
            <person name="He G."/>
            <person name="Johnson J."/>
            <person name="Barry K.W."/>
            <person name="Grigoriev I.V."/>
            <person name="Nagy L."/>
            <person name="Hibbett D."/>
            <person name="Henrissat B."/>
            <person name="Matheny P.B."/>
            <person name="Labbe J."/>
            <person name="Martin F."/>
        </authorList>
    </citation>
    <scope>NUCLEOTIDE SEQUENCE</scope>
    <source>
        <strain evidence="1">EC-137</strain>
    </source>
</reference>
<reference evidence="1" key="2">
    <citation type="journal article" date="2022" name="New Phytol.">
        <title>Evolutionary transition to the ectomycorrhizal habit in the genomes of a hyperdiverse lineage of mushroom-forming fungi.</title>
        <authorList>
            <person name="Looney B."/>
            <person name="Miyauchi S."/>
            <person name="Morin E."/>
            <person name="Drula E."/>
            <person name="Courty P.E."/>
            <person name="Kohler A."/>
            <person name="Kuo A."/>
            <person name="LaButti K."/>
            <person name="Pangilinan J."/>
            <person name="Lipzen A."/>
            <person name="Riley R."/>
            <person name="Andreopoulos W."/>
            <person name="He G."/>
            <person name="Johnson J."/>
            <person name="Nolan M."/>
            <person name="Tritt A."/>
            <person name="Barry K.W."/>
            <person name="Grigoriev I.V."/>
            <person name="Nagy L.G."/>
            <person name="Hibbett D."/>
            <person name="Henrissat B."/>
            <person name="Matheny P.B."/>
            <person name="Labbe J."/>
            <person name="Martin F.M."/>
        </authorList>
    </citation>
    <scope>NUCLEOTIDE SEQUENCE</scope>
    <source>
        <strain evidence="1">EC-137</strain>
    </source>
</reference>
<gene>
    <name evidence="1" type="ORF">K488DRAFT_77851</name>
</gene>
<dbReference type="Proteomes" id="UP000814128">
    <property type="component" value="Unassembled WGS sequence"/>
</dbReference>
<protein>
    <submittedName>
        <fullName evidence="1">Amidohydrolase family-domain-containing protein</fullName>
    </submittedName>
</protein>
<comment type="caution">
    <text evidence="1">The sequence shown here is derived from an EMBL/GenBank/DDBJ whole genome shotgun (WGS) entry which is preliminary data.</text>
</comment>
<keyword evidence="2" id="KW-1185">Reference proteome</keyword>
<organism evidence="1 2">
    <name type="scientific">Vararia minispora EC-137</name>
    <dbReference type="NCBI Taxonomy" id="1314806"/>
    <lineage>
        <taxon>Eukaryota</taxon>
        <taxon>Fungi</taxon>
        <taxon>Dikarya</taxon>
        <taxon>Basidiomycota</taxon>
        <taxon>Agaricomycotina</taxon>
        <taxon>Agaricomycetes</taxon>
        <taxon>Russulales</taxon>
        <taxon>Lachnocladiaceae</taxon>
        <taxon>Vararia</taxon>
    </lineage>
</organism>
<proteinExistence type="predicted"/>
<name>A0ACB8QPS3_9AGAM</name>
<dbReference type="EMBL" id="MU273518">
    <property type="protein sequence ID" value="KAI0033488.1"/>
    <property type="molecule type" value="Genomic_DNA"/>
</dbReference>
<evidence type="ECO:0000313" key="1">
    <source>
        <dbReference type="EMBL" id="KAI0033488.1"/>
    </source>
</evidence>